<sequence length="160" mass="18461">MAHQIIDLLLVAHSTAVKHLLMQRQAHELQWARPCCSMLFESTFDRGFYIPRNHKIIISTCWLRLLRRIGDVWVVEDGYDRWVHEDETPVSQLLVQLPQRISLESLAPICLFFPPVQCLSASTLLVNTLGWYMILATAGGFGRISPKHKFVRIQTCSFQK</sequence>
<dbReference type="EMBL" id="KV046551">
    <property type="protein sequence ID" value="KZV07027.1"/>
    <property type="molecule type" value="Genomic_DNA"/>
</dbReference>
<reference evidence="1 2" key="1">
    <citation type="journal article" date="2015" name="Proc. Natl. Acad. Sci. U.S.A.">
        <title>The resurrection genome of Boea hygrometrica: A blueprint for survival of dehydration.</title>
        <authorList>
            <person name="Xiao L."/>
            <person name="Yang G."/>
            <person name="Zhang L."/>
            <person name="Yang X."/>
            <person name="Zhao S."/>
            <person name="Ji Z."/>
            <person name="Zhou Q."/>
            <person name="Hu M."/>
            <person name="Wang Y."/>
            <person name="Chen M."/>
            <person name="Xu Y."/>
            <person name="Jin H."/>
            <person name="Xiao X."/>
            <person name="Hu G."/>
            <person name="Bao F."/>
            <person name="Hu Y."/>
            <person name="Wan P."/>
            <person name="Li L."/>
            <person name="Deng X."/>
            <person name="Kuang T."/>
            <person name="Xiang C."/>
            <person name="Zhu J.K."/>
            <person name="Oliver M.J."/>
            <person name="He Y."/>
        </authorList>
    </citation>
    <scope>NUCLEOTIDE SEQUENCE [LARGE SCALE GENOMIC DNA]</scope>
    <source>
        <strain evidence="2">cv. XS01</strain>
    </source>
</reference>
<dbReference type="AlphaFoldDB" id="A0A2Z6ZVV6"/>
<dbReference type="Proteomes" id="UP000250235">
    <property type="component" value="Unassembled WGS sequence"/>
</dbReference>
<organism evidence="1 2">
    <name type="scientific">Dorcoceras hygrometricum</name>
    <dbReference type="NCBI Taxonomy" id="472368"/>
    <lineage>
        <taxon>Eukaryota</taxon>
        <taxon>Viridiplantae</taxon>
        <taxon>Streptophyta</taxon>
        <taxon>Embryophyta</taxon>
        <taxon>Tracheophyta</taxon>
        <taxon>Spermatophyta</taxon>
        <taxon>Magnoliopsida</taxon>
        <taxon>eudicotyledons</taxon>
        <taxon>Gunneridae</taxon>
        <taxon>Pentapetalae</taxon>
        <taxon>asterids</taxon>
        <taxon>lamiids</taxon>
        <taxon>Lamiales</taxon>
        <taxon>Gesneriaceae</taxon>
        <taxon>Didymocarpoideae</taxon>
        <taxon>Trichosporeae</taxon>
        <taxon>Loxocarpinae</taxon>
        <taxon>Dorcoceras</taxon>
    </lineage>
</organism>
<keyword evidence="2" id="KW-1185">Reference proteome</keyword>
<gene>
    <name evidence="1" type="ORF">F511_45491</name>
</gene>
<evidence type="ECO:0000313" key="1">
    <source>
        <dbReference type="EMBL" id="KZV07027.1"/>
    </source>
</evidence>
<name>A0A2Z6ZVV6_9LAMI</name>
<protein>
    <submittedName>
        <fullName evidence="1">Putative disease resistance protein</fullName>
    </submittedName>
</protein>
<accession>A0A2Z6ZVV6</accession>
<proteinExistence type="predicted"/>
<evidence type="ECO:0000313" key="2">
    <source>
        <dbReference type="Proteomes" id="UP000250235"/>
    </source>
</evidence>